<organism evidence="3 4">
    <name type="scientific">Beauveria brongniartii RCEF 3172</name>
    <dbReference type="NCBI Taxonomy" id="1081107"/>
    <lineage>
        <taxon>Eukaryota</taxon>
        <taxon>Fungi</taxon>
        <taxon>Dikarya</taxon>
        <taxon>Ascomycota</taxon>
        <taxon>Pezizomycotina</taxon>
        <taxon>Sordariomycetes</taxon>
        <taxon>Hypocreomycetidae</taxon>
        <taxon>Hypocreales</taxon>
        <taxon>Cordycipitaceae</taxon>
        <taxon>Beauveria</taxon>
        <taxon>Beauveria brongniartii</taxon>
    </lineage>
</organism>
<proteinExistence type="predicted"/>
<evidence type="ECO:0000256" key="1">
    <source>
        <dbReference type="SAM" id="MobiDB-lite"/>
    </source>
</evidence>
<name>A0A167L9I1_9HYPO</name>
<dbReference type="AlphaFoldDB" id="A0A167L9I1"/>
<evidence type="ECO:0000256" key="2">
    <source>
        <dbReference type="SAM" id="SignalP"/>
    </source>
</evidence>
<evidence type="ECO:0000313" key="4">
    <source>
        <dbReference type="Proteomes" id="UP000076863"/>
    </source>
</evidence>
<protein>
    <submittedName>
        <fullName evidence="3">Uncharacterized protein</fullName>
    </submittedName>
</protein>
<dbReference type="Proteomes" id="UP000076863">
    <property type="component" value="Unassembled WGS sequence"/>
</dbReference>
<dbReference type="EMBL" id="AZHA01000001">
    <property type="protein sequence ID" value="OAA52819.1"/>
    <property type="molecule type" value="Genomic_DNA"/>
</dbReference>
<sequence>MQLGLVQPAMLLLFGGLVLMVEGLKAKPTCHVQRFPFSQCARLDNTKKPQLSCWTQANNMESLIDCVTDRVTDPWCPYFTHNEGGRIVKDLDQIPGDCLSAREVLQLGFRDNSCPMRLVGSGNACSDGIVSYRGCICNVLKEWRLERLRFCFGGPVRPVKCPRRLGKRSSPVVRREVDARSPLLKDYDEYEDRDVYFYIDDYGRPFFTDADGTYLPGENVGTIYPLPSYDELYTLYGRKAVRRCYFFPYTAQVWCAQWLLGKDVNHDELYPDATGLPQGASVKSSMGVTTSFARTLTKAQGNTTPSHAPLTVSHTLTGTPVEAAQQTGTETPTPTETETSHSGDAKSAARSAEAPLLAVLGVLALVI</sequence>
<gene>
    <name evidence="3" type="ORF">BBO_00660</name>
</gene>
<accession>A0A167L9I1</accession>
<keyword evidence="4" id="KW-1185">Reference proteome</keyword>
<feature type="chain" id="PRO_5007889762" evidence="2">
    <location>
        <begin position="27"/>
        <end position="367"/>
    </location>
</feature>
<comment type="caution">
    <text evidence="3">The sequence shown here is derived from an EMBL/GenBank/DDBJ whole genome shotgun (WGS) entry which is preliminary data.</text>
</comment>
<evidence type="ECO:0000313" key="3">
    <source>
        <dbReference type="EMBL" id="OAA52819.1"/>
    </source>
</evidence>
<keyword evidence="2" id="KW-0732">Signal</keyword>
<feature type="compositionally biased region" description="Low complexity" evidence="1">
    <location>
        <begin position="323"/>
        <end position="337"/>
    </location>
</feature>
<dbReference type="OrthoDB" id="10597854at2759"/>
<reference evidence="3 4" key="1">
    <citation type="journal article" date="2016" name="Genome Biol. Evol.">
        <title>Divergent and convergent evolution of fungal pathogenicity.</title>
        <authorList>
            <person name="Shang Y."/>
            <person name="Xiao G."/>
            <person name="Zheng P."/>
            <person name="Cen K."/>
            <person name="Zhan S."/>
            <person name="Wang C."/>
        </authorList>
    </citation>
    <scope>NUCLEOTIDE SEQUENCE [LARGE SCALE GENOMIC DNA]</scope>
    <source>
        <strain evidence="3 4">RCEF 3172</strain>
    </source>
</reference>
<feature type="signal peptide" evidence="2">
    <location>
        <begin position="1"/>
        <end position="26"/>
    </location>
</feature>
<feature type="region of interest" description="Disordered" evidence="1">
    <location>
        <begin position="323"/>
        <end position="350"/>
    </location>
</feature>